<dbReference type="Pfam" id="PF00651">
    <property type="entry name" value="BTB"/>
    <property type="match status" value="1"/>
</dbReference>
<evidence type="ECO:0000313" key="4">
    <source>
        <dbReference type="Proteomes" id="UP001492380"/>
    </source>
</evidence>
<dbReference type="EMBL" id="JBBWRZ010000008">
    <property type="protein sequence ID" value="KAK8230835.1"/>
    <property type="molecule type" value="Genomic_DNA"/>
</dbReference>
<evidence type="ECO:0000259" key="2">
    <source>
        <dbReference type="PROSITE" id="PS50097"/>
    </source>
</evidence>
<dbReference type="PANTHER" id="PTHR47843:SF5">
    <property type="entry name" value="BTB_POZ DOMAIN PROTEIN"/>
    <property type="match status" value="1"/>
</dbReference>
<keyword evidence="4" id="KW-1185">Reference proteome</keyword>
<proteinExistence type="predicted"/>
<feature type="compositionally biased region" description="Basic and acidic residues" evidence="1">
    <location>
        <begin position="279"/>
        <end position="297"/>
    </location>
</feature>
<feature type="domain" description="BTB" evidence="2">
    <location>
        <begin position="24"/>
        <end position="93"/>
    </location>
</feature>
<feature type="compositionally biased region" description="Basic residues" evidence="1">
    <location>
        <begin position="298"/>
        <end position="317"/>
    </location>
</feature>
<dbReference type="SMART" id="SM00225">
    <property type="entry name" value="BTB"/>
    <property type="match status" value="1"/>
</dbReference>
<protein>
    <recommendedName>
        <fullName evidence="2">BTB domain-containing protein</fullName>
    </recommendedName>
</protein>
<sequence>MNQSELHKGLKVHVDDNFKSQWNTDLTIRCKDENLYVHKVILGACSPFFANMCGPNSSFKEALTGVVVLDNDDPFFVRLFLIYCYTGDLDANRANEWANKHHPLLDCEFGDAICFVYVYALADKYCCDGLKRRAEDGLHEVVSRDIGSKGEDGLLFSRIVRLVYETTPGSDRGLRDLVLHHMVRRVENLMQYKSCKAILNGIDGFWADYVQYLALTQERARKCPICRAEMVFSFENWAFRRMAPSAGGAECRSCGKWSTVLEWNKEIDADQVTDEEEEGKNVEALDVQRKEERERGKAAKIQRFRQSTLKRKASGAR</sequence>
<dbReference type="Proteomes" id="UP001492380">
    <property type="component" value="Unassembled WGS sequence"/>
</dbReference>
<organism evidence="3 4">
    <name type="scientific">Phyllosticta capitalensis</name>
    <dbReference type="NCBI Taxonomy" id="121624"/>
    <lineage>
        <taxon>Eukaryota</taxon>
        <taxon>Fungi</taxon>
        <taxon>Dikarya</taxon>
        <taxon>Ascomycota</taxon>
        <taxon>Pezizomycotina</taxon>
        <taxon>Dothideomycetes</taxon>
        <taxon>Dothideomycetes incertae sedis</taxon>
        <taxon>Botryosphaeriales</taxon>
        <taxon>Phyllostictaceae</taxon>
        <taxon>Phyllosticta</taxon>
    </lineage>
</organism>
<evidence type="ECO:0000313" key="3">
    <source>
        <dbReference type="EMBL" id="KAK8230835.1"/>
    </source>
</evidence>
<dbReference type="SUPFAM" id="SSF54695">
    <property type="entry name" value="POZ domain"/>
    <property type="match status" value="1"/>
</dbReference>
<gene>
    <name evidence="3" type="ORF">HDK90DRAFT_527066</name>
</gene>
<dbReference type="InterPro" id="IPR011333">
    <property type="entry name" value="SKP1/BTB/POZ_sf"/>
</dbReference>
<name>A0ABR1YIU7_9PEZI</name>
<reference evidence="3 4" key="1">
    <citation type="submission" date="2024-04" db="EMBL/GenBank/DDBJ databases">
        <title>Phyllosticta paracitricarpa is synonymous to the EU quarantine fungus P. citricarpa based on phylogenomic analyses.</title>
        <authorList>
            <consortium name="Lawrence Berkeley National Laboratory"/>
            <person name="Van Ingen-Buijs V.A."/>
            <person name="Van Westerhoven A.C."/>
            <person name="Haridas S."/>
            <person name="Skiadas P."/>
            <person name="Martin F."/>
            <person name="Groenewald J.Z."/>
            <person name="Crous P.W."/>
            <person name="Seidl M.F."/>
        </authorList>
    </citation>
    <scope>NUCLEOTIDE SEQUENCE [LARGE SCALE GENOMIC DNA]</scope>
    <source>
        <strain evidence="3 4">CBS 123374</strain>
    </source>
</reference>
<evidence type="ECO:0000256" key="1">
    <source>
        <dbReference type="SAM" id="MobiDB-lite"/>
    </source>
</evidence>
<dbReference type="PANTHER" id="PTHR47843">
    <property type="entry name" value="BTB DOMAIN-CONTAINING PROTEIN-RELATED"/>
    <property type="match status" value="1"/>
</dbReference>
<accession>A0ABR1YIU7</accession>
<comment type="caution">
    <text evidence="3">The sequence shown here is derived from an EMBL/GenBank/DDBJ whole genome shotgun (WGS) entry which is preliminary data.</text>
</comment>
<feature type="region of interest" description="Disordered" evidence="1">
    <location>
        <begin position="271"/>
        <end position="317"/>
    </location>
</feature>
<dbReference type="Gene3D" id="3.30.710.10">
    <property type="entry name" value="Potassium Channel Kv1.1, Chain A"/>
    <property type="match status" value="1"/>
</dbReference>
<dbReference type="PROSITE" id="PS50097">
    <property type="entry name" value="BTB"/>
    <property type="match status" value="1"/>
</dbReference>
<dbReference type="CDD" id="cd18186">
    <property type="entry name" value="BTB_POZ_ZBTB_KLHL-like"/>
    <property type="match status" value="1"/>
</dbReference>
<dbReference type="InterPro" id="IPR000210">
    <property type="entry name" value="BTB/POZ_dom"/>
</dbReference>